<evidence type="ECO:0000256" key="1">
    <source>
        <dbReference type="SAM" id="MobiDB-lite"/>
    </source>
</evidence>
<evidence type="ECO:0000313" key="3">
    <source>
        <dbReference type="Proteomes" id="UP000722791"/>
    </source>
</evidence>
<reference evidence="2" key="1">
    <citation type="journal article" date="2021" name="Proc. Natl. Acad. Sci. U.S.A.">
        <title>Three genomes in the algal genus Volvox reveal the fate of a haploid sex-determining region after a transition to homothallism.</title>
        <authorList>
            <person name="Yamamoto K."/>
            <person name="Hamaji T."/>
            <person name="Kawai-Toyooka H."/>
            <person name="Matsuzaki R."/>
            <person name="Takahashi F."/>
            <person name="Nishimura Y."/>
            <person name="Kawachi M."/>
            <person name="Noguchi H."/>
            <person name="Minakuchi Y."/>
            <person name="Umen J.G."/>
            <person name="Toyoda A."/>
            <person name="Nozaki H."/>
        </authorList>
    </citation>
    <scope>NUCLEOTIDE SEQUENCE</scope>
    <source>
        <strain evidence="2">NIES-3785</strain>
    </source>
</reference>
<name>A0A8J4M0C5_9CHLO</name>
<comment type="caution">
    <text evidence="2">The sequence shown here is derived from an EMBL/GenBank/DDBJ whole genome shotgun (WGS) entry which is preliminary data.</text>
</comment>
<proteinExistence type="predicted"/>
<accession>A0A8J4M0C5</accession>
<evidence type="ECO:0000313" key="2">
    <source>
        <dbReference type="EMBL" id="GIM16888.1"/>
    </source>
</evidence>
<dbReference type="AlphaFoldDB" id="A0A8J4M0C5"/>
<gene>
    <name evidence="2" type="ORF">Vretimale_19459</name>
</gene>
<dbReference type="EMBL" id="BNCQ01000086">
    <property type="protein sequence ID" value="GIM16888.1"/>
    <property type="molecule type" value="Genomic_DNA"/>
</dbReference>
<feature type="region of interest" description="Disordered" evidence="1">
    <location>
        <begin position="27"/>
        <end position="52"/>
    </location>
</feature>
<protein>
    <submittedName>
        <fullName evidence="2">Uncharacterized protein</fullName>
    </submittedName>
</protein>
<sequence length="127" mass="14046">MGPAPEAVMLEARLPRRPASQLEELPAIGSAAFTSRRTAQENGMAPTPMAMQAPHSLPFSGCTCSLRKTSYSRGGSIYVQVKKTKRRKRAKSPGPRPQEHDRLYLSVYLEDEGYWGLHDDDLEGGDE</sequence>
<dbReference type="Proteomes" id="UP000722791">
    <property type="component" value="Unassembled WGS sequence"/>
</dbReference>
<organism evidence="2 3">
    <name type="scientific">Volvox reticuliferus</name>
    <dbReference type="NCBI Taxonomy" id="1737510"/>
    <lineage>
        <taxon>Eukaryota</taxon>
        <taxon>Viridiplantae</taxon>
        <taxon>Chlorophyta</taxon>
        <taxon>core chlorophytes</taxon>
        <taxon>Chlorophyceae</taxon>
        <taxon>CS clade</taxon>
        <taxon>Chlamydomonadales</taxon>
        <taxon>Volvocaceae</taxon>
        <taxon>Volvox</taxon>
    </lineage>
</organism>
<feature type="compositionally biased region" description="Polar residues" evidence="1">
    <location>
        <begin position="32"/>
        <end position="41"/>
    </location>
</feature>